<name>G5J6B5_CROWT</name>
<dbReference type="GeneID" id="88766623"/>
<dbReference type="PATRIC" id="fig|423471.3.peg.2835"/>
<sequence length="141" mass="16554">MLSEASQKFNQYLIEFPELQTQLKSIKSPVDLINLAKQEGFELTIDNFQELAQYAFHQWLIKVAPSVRLFFEKVHNDQELYQKLNQCTSMNDLISFAKECNIYITLLEMEKAAEVAKSFKVFSFEKLFFQNLKVQSKNDII</sequence>
<accession>G5J6B5</accession>
<comment type="caution">
    <text evidence="2">The sequence shown here is derived from an EMBL/GenBank/DDBJ whole genome shotgun (WGS) entry which is preliminary data.</text>
</comment>
<dbReference type="Proteomes" id="UP000003477">
    <property type="component" value="Unassembled WGS sequence"/>
</dbReference>
<evidence type="ECO:0000313" key="2">
    <source>
        <dbReference type="EMBL" id="EHJ12264.1"/>
    </source>
</evidence>
<dbReference type="EMBL" id="AESD01000449">
    <property type="protein sequence ID" value="EHJ12264.1"/>
    <property type="molecule type" value="Genomic_DNA"/>
</dbReference>
<gene>
    <name evidence="2" type="ORF">CWATWH0003_3018</name>
</gene>
<feature type="domain" description="Nif11" evidence="1">
    <location>
        <begin position="66"/>
        <end position="99"/>
    </location>
</feature>
<protein>
    <recommendedName>
        <fullName evidence="1">Nif11 domain-containing protein</fullName>
    </recommendedName>
</protein>
<evidence type="ECO:0000313" key="3">
    <source>
        <dbReference type="Proteomes" id="UP000003477"/>
    </source>
</evidence>
<proteinExistence type="predicted"/>
<organism evidence="2 3">
    <name type="scientific">Crocosphaera watsonii WH 0003</name>
    <dbReference type="NCBI Taxonomy" id="423471"/>
    <lineage>
        <taxon>Bacteria</taxon>
        <taxon>Bacillati</taxon>
        <taxon>Cyanobacteriota</taxon>
        <taxon>Cyanophyceae</taxon>
        <taxon>Oscillatoriophycideae</taxon>
        <taxon>Chroococcales</taxon>
        <taxon>Aphanothecaceae</taxon>
        <taxon>Crocosphaera</taxon>
    </lineage>
</organism>
<dbReference type="AlphaFoldDB" id="G5J6B5"/>
<dbReference type="RefSeq" id="WP_007311135.1">
    <property type="nucleotide sequence ID" value="NZ_AESD01000449.1"/>
</dbReference>
<dbReference type="Pfam" id="PF07862">
    <property type="entry name" value="Nif11"/>
    <property type="match status" value="2"/>
</dbReference>
<evidence type="ECO:0000259" key="1">
    <source>
        <dbReference type="Pfam" id="PF07862"/>
    </source>
</evidence>
<reference evidence="2 3" key="1">
    <citation type="journal article" date="2011" name="Front. Microbiol.">
        <title>Two Strains of Crocosphaera watsonii with Highly Conserved Genomes are Distinguished by Strain-Specific Features.</title>
        <authorList>
            <person name="Bench S.R."/>
            <person name="Ilikchyan I.N."/>
            <person name="Tripp H.J."/>
            <person name="Zehr J.P."/>
        </authorList>
    </citation>
    <scope>NUCLEOTIDE SEQUENCE [LARGE SCALE GENOMIC DNA]</scope>
    <source>
        <strain evidence="2 3">WH 0003</strain>
    </source>
</reference>
<feature type="domain" description="Nif11" evidence="1">
    <location>
        <begin position="11"/>
        <end position="47"/>
    </location>
</feature>
<dbReference type="InterPro" id="IPR012903">
    <property type="entry name" value="Nif11"/>
</dbReference>